<feature type="coiled-coil region" evidence="1">
    <location>
        <begin position="346"/>
        <end position="394"/>
    </location>
</feature>
<dbReference type="OMA" id="MVSENAM"/>
<feature type="compositionally biased region" description="Basic and acidic residues" evidence="2">
    <location>
        <begin position="575"/>
        <end position="584"/>
    </location>
</feature>
<dbReference type="Proteomes" id="UP000038009">
    <property type="component" value="Unassembled WGS sequence"/>
</dbReference>
<feature type="region of interest" description="Disordered" evidence="2">
    <location>
        <begin position="557"/>
        <end position="584"/>
    </location>
</feature>
<feature type="compositionally biased region" description="Polar residues" evidence="2">
    <location>
        <begin position="49"/>
        <end position="60"/>
    </location>
</feature>
<reference evidence="3 4" key="1">
    <citation type="journal article" date="2015" name="PLoS Pathog.">
        <title>Leptomonas seymouri: Adaptations to the Dixenous Life Cycle Analyzed by Genome Sequencing, Transcriptome Profiling and Co-infection with Leishmania donovani.</title>
        <authorList>
            <person name="Kraeva N."/>
            <person name="Butenko A."/>
            <person name="Hlavacova J."/>
            <person name="Kostygov A."/>
            <person name="Myskova J."/>
            <person name="Grybchuk D."/>
            <person name="Lestinova T."/>
            <person name="Votypka J."/>
            <person name="Volf P."/>
            <person name="Opperdoes F."/>
            <person name="Flegontov P."/>
            <person name="Lukes J."/>
            <person name="Yurchenko V."/>
        </authorList>
    </citation>
    <scope>NUCLEOTIDE SEQUENCE [LARGE SCALE GENOMIC DNA]</scope>
    <source>
        <strain evidence="3 4">ATCC 30220</strain>
    </source>
</reference>
<proteinExistence type="predicted"/>
<keyword evidence="4" id="KW-1185">Reference proteome</keyword>
<dbReference type="OrthoDB" id="250328at2759"/>
<accession>A0A0N0P6R5</accession>
<keyword evidence="1" id="KW-0175">Coiled coil</keyword>
<feature type="region of interest" description="Disordered" evidence="2">
    <location>
        <begin position="605"/>
        <end position="632"/>
    </location>
</feature>
<organism evidence="3 4">
    <name type="scientific">Leptomonas seymouri</name>
    <dbReference type="NCBI Taxonomy" id="5684"/>
    <lineage>
        <taxon>Eukaryota</taxon>
        <taxon>Discoba</taxon>
        <taxon>Euglenozoa</taxon>
        <taxon>Kinetoplastea</taxon>
        <taxon>Metakinetoplastina</taxon>
        <taxon>Trypanosomatida</taxon>
        <taxon>Trypanosomatidae</taxon>
        <taxon>Leishmaniinae</taxon>
        <taxon>Leptomonas</taxon>
    </lineage>
</organism>
<comment type="caution">
    <text evidence="3">The sequence shown here is derived from an EMBL/GenBank/DDBJ whole genome shotgun (WGS) entry which is preliminary data.</text>
</comment>
<feature type="region of interest" description="Disordered" evidence="2">
    <location>
        <begin position="1"/>
        <end position="249"/>
    </location>
</feature>
<gene>
    <name evidence="3" type="ORF">ABL78_2985</name>
</gene>
<evidence type="ECO:0000256" key="2">
    <source>
        <dbReference type="SAM" id="MobiDB-lite"/>
    </source>
</evidence>
<feature type="compositionally biased region" description="Low complexity" evidence="2">
    <location>
        <begin position="240"/>
        <end position="249"/>
    </location>
</feature>
<dbReference type="EMBL" id="LJSK01000068">
    <property type="protein sequence ID" value="KPI87946.1"/>
    <property type="molecule type" value="Genomic_DNA"/>
</dbReference>
<sequence length="1158" mass="129000">MSERRCGPATNLAPPSPSPAREEEGKVVTEMEANTNAGQRSVERFVASDSPSLQSTPNLNAATAAAAATESEGETVTPSPSRGGESAGREGSVASLAGQRRRELPSHSSGAGAEAAADVGLSSEVPPPLASGPALRQHSSMGGPPPAHRTANPPSEALVKSEKSSPSRPQGDSQSFSVEEALEHRVPISISAGTGTVAGSTAASAKLAGTGSRYQQNSTVDIYETSPEARRQESIDKRPSPSSSLLRSRLGGSPIVDAVYTAVARSSTFNAAGHRKTQSESAVNDSRLYTILSNTSAASMNNSGYAPSQRALVQYGVPPGDVATPSYAYRDSAAAGSEGGCSPSQHAEIRAMLISAERELAEMREVCARREMRVEALESALDRERANTRALRDRYSSETAATREEHEAVTRQLRDQLHVLKMVSESAMAEKSKMAEDAGRRKKELLGLLDREREEKSYIMADYREQTESLIGEQGREITSLRAALDKLKEDYDALLKQHQGTEDERESLTEKLEALTAQLDRERTEAGSRIREMQANMEQECNALHEQLEARQLQLQRNASQQTAKQQELAEQLQKSEERQRIADEEHQHALDALKQAYRRDTDGLRGELQRQRESCDKQEEELRRELEKTTKREAKSVEGLRQAIEQLRKEKEACVDDSFQQREALQRQHREKDAALQAEVDALTQQLAEERAARKDSEADAEVMRVRAESLEKANRRLSNELETVQAEQRSRERATEQAHQAAVEELRAKVRTSTTDLSTAQDQLRQLATDAQQLRDELTRRTSALEAARERLAKQEVKFAEETAKMKDSASQKEREATQIISQMRASKAQLEATCERLERQVKDTEGRVQGTAKQIEEERRSLEDVHRKLQDAKVEAEDLRAAAARAEERSASTAAERHQLELQLEDTKLRYEELESLLHNSERKTLELQLEHTRQLKQLEGRLEEQSQRHNAELAAARMASEQVRGEVTRARESIVEKETVLQQLREEMGKLHREAALREGSLQEDIEDLREAHEGEMRRMDELLNGLRSDLAKSQAMCTQYQRELSHIHRNSEGERSDLEAALEQADAARAKLLEDAKYRDQLNKELQGTVRLLSSRLTANEEEVRRVQEELADTNKKIQDAHTLIGRKDAAIGQLNAKLRAYEARNGTNTAL</sequence>
<feature type="compositionally biased region" description="Low complexity" evidence="2">
    <location>
        <begin position="78"/>
        <end position="95"/>
    </location>
</feature>
<name>A0A0N0P6R5_LEPSE</name>
<evidence type="ECO:0000313" key="4">
    <source>
        <dbReference type="Proteomes" id="UP000038009"/>
    </source>
</evidence>
<dbReference type="VEuPathDB" id="TriTrypDB:Lsey_0068_0220"/>
<feature type="compositionally biased region" description="Low complexity" evidence="2">
    <location>
        <begin position="108"/>
        <end position="117"/>
    </location>
</feature>
<feature type="compositionally biased region" description="Basic and acidic residues" evidence="2">
    <location>
        <begin position="227"/>
        <end position="239"/>
    </location>
</feature>
<feature type="compositionally biased region" description="Basic and acidic residues" evidence="2">
    <location>
        <begin position="20"/>
        <end position="29"/>
    </location>
</feature>
<evidence type="ECO:0000313" key="3">
    <source>
        <dbReference type="EMBL" id="KPI87946.1"/>
    </source>
</evidence>
<feature type="compositionally biased region" description="Low complexity" evidence="2">
    <location>
        <begin position="191"/>
        <end position="205"/>
    </location>
</feature>
<feature type="coiled-coil region" evidence="1">
    <location>
        <begin position="1029"/>
        <end position="1130"/>
    </location>
</feature>
<evidence type="ECO:0000256" key="1">
    <source>
        <dbReference type="SAM" id="Coils"/>
    </source>
</evidence>
<protein>
    <submittedName>
        <fullName evidence="3">Uncharacterized protein</fullName>
    </submittedName>
</protein>
<feature type="compositionally biased region" description="Polar residues" evidence="2">
    <location>
        <begin position="166"/>
        <end position="177"/>
    </location>
</feature>
<dbReference type="AlphaFoldDB" id="A0A0N0P6R5"/>